<evidence type="ECO:0000256" key="8">
    <source>
        <dbReference type="ARBA" id="ARBA00047883"/>
    </source>
</evidence>
<dbReference type="Pfam" id="PF02581">
    <property type="entry name" value="TMP-TENI"/>
    <property type="match status" value="1"/>
</dbReference>
<feature type="binding site" evidence="9">
    <location>
        <position position="139"/>
    </location>
    <ligand>
        <name>4-amino-2-methyl-5-(diphosphooxymethyl)pyrimidine</name>
        <dbReference type="ChEBI" id="CHEBI:57841"/>
    </ligand>
</feature>
<gene>
    <name evidence="9 14" type="primary">thiE</name>
    <name evidence="14" type="ORF">Dcar01_02722</name>
</gene>
<reference evidence="14 15" key="1">
    <citation type="submission" date="2024-02" db="EMBL/GenBank/DDBJ databases">
        <title>Deinococcus carri NBRC 110142.</title>
        <authorList>
            <person name="Ichikawa N."/>
            <person name="Katano-Makiyama Y."/>
            <person name="Hidaka K."/>
        </authorList>
    </citation>
    <scope>NUCLEOTIDE SEQUENCE [LARGE SCALE GENOMIC DNA]</scope>
    <source>
        <strain evidence="14 15">NBRC 110142</strain>
    </source>
</reference>
<comment type="function">
    <text evidence="9">Condenses 4-methyl-5-(beta-hydroxyethyl)thiazole monophosphate (THZ-P) and 2-methyl-4-amino-5-hydroxymethyl pyrimidine pyrophosphate (HMP-PP) to form thiamine monophosphate (TMP).</text>
</comment>
<comment type="caution">
    <text evidence="14">The sequence shown here is derived from an EMBL/GenBank/DDBJ whole genome shotgun (WGS) entry which is preliminary data.</text>
</comment>
<evidence type="ECO:0000259" key="13">
    <source>
        <dbReference type="Pfam" id="PF02581"/>
    </source>
</evidence>
<dbReference type="EMBL" id="BAABRP010000012">
    <property type="protein sequence ID" value="GAA5513973.1"/>
    <property type="molecule type" value="Genomic_DNA"/>
</dbReference>
<feature type="binding site" evidence="9">
    <location>
        <position position="196"/>
    </location>
    <ligand>
        <name>2-[(2R,5Z)-2-carboxy-4-methylthiazol-5(2H)-ylidene]ethyl phosphate</name>
        <dbReference type="ChEBI" id="CHEBI:62899"/>
    </ligand>
</feature>
<evidence type="ECO:0000256" key="12">
    <source>
        <dbReference type="SAM" id="MobiDB-lite"/>
    </source>
</evidence>
<proteinExistence type="inferred from homology"/>
<evidence type="ECO:0000256" key="3">
    <source>
        <dbReference type="ARBA" id="ARBA00022723"/>
    </source>
</evidence>
<organism evidence="14 15">
    <name type="scientific">Deinococcus carri</name>
    <dbReference type="NCBI Taxonomy" id="1211323"/>
    <lineage>
        <taxon>Bacteria</taxon>
        <taxon>Thermotogati</taxon>
        <taxon>Deinococcota</taxon>
        <taxon>Deinococci</taxon>
        <taxon>Deinococcales</taxon>
        <taxon>Deinococcaceae</taxon>
        <taxon>Deinococcus</taxon>
    </lineage>
</organism>
<comment type="cofactor">
    <cofactor evidence="9">
        <name>Mg(2+)</name>
        <dbReference type="ChEBI" id="CHEBI:18420"/>
    </cofactor>
    <text evidence="9">Binds 1 Mg(2+) ion per subunit.</text>
</comment>
<dbReference type="Proteomes" id="UP001401887">
    <property type="component" value="Unassembled WGS sequence"/>
</dbReference>
<accession>A0ABP9W9F0</accession>
<keyword evidence="15" id="KW-1185">Reference proteome</keyword>
<comment type="caution">
    <text evidence="9">Lacks conserved residue(s) required for the propagation of feature annotation.</text>
</comment>
<comment type="similarity">
    <text evidence="9 10">Belongs to the thiamine-phosphate synthase family.</text>
</comment>
<evidence type="ECO:0000256" key="7">
    <source>
        <dbReference type="ARBA" id="ARBA00047851"/>
    </source>
</evidence>
<dbReference type="RefSeq" id="WP_345466110.1">
    <property type="nucleotide sequence ID" value="NZ_BAABRP010000012.1"/>
</dbReference>
<feature type="binding site" evidence="9">
    <location>
        <begin position="165"/>
        <end position="167"/>
    </location>
    <ligand>
        <name>2-[(2R,5Z)-2-carboxy-4-methylthiazol-5(2H)-ylidene]ethyl phosphate</name>
        <dbReference type="ChEBI" id="CHEBI:62899"/>
    </ligand>
</feature>
<dbReference type="InterPro" id="IPR036206">
    <property type="entry name" value="ThiamineP_synth_sf"/>
</dbReference>
<keyword evidence="2 9" id="KW-0808">Transferase</keyword>
<dbReference type="InterPro" id="IPR013785">
    <property type="entry name" value="Aldolase_TIM"/>
</dbReference>
<dbReference type="NCBIfam" id="TIGR00693">
    <property type="entry name" value="thiE"/>
    <property type="match status" value="1"/>
</dbReference>
<name>A0ABP9W9F0_9DEIO</name>
<evidence type="ECO:0000313" key="15">
    <source>
        <dbReference type="Proteomes" id="UP001401887"/>
    </source>
</evidence>
<evidence type="ECO:0000256" key="6">
    <source>
        <dbReference type="ARBA" id="ARBA00047334"/>
    </source>
</evidence>
<keyword evidence="3 9" id="KW-0479">Metal-binding</keyword>
<protein>
    <recommendedName>
        <fullName evidence="9">Thiamine-phosphate synthase</fullName>
        <shortName evidence="9">TP synthase</shortName>
        <shortName evidence="9">TPS</shortName>
        <ecNumber evidence="9">2.5.1.3</ecNumber>
    </recommendedName>
    <alternativeName>
        <fullName evidence="9">Thiamine-phosphate pyrophosphorylase</fullName>
        <shortName evidence="9">TMP pyrophosphorylase</shortName>
        <shortName evidence="9">TMP-PPase</shortName>
    </alternativeName>
</protein>
<dbReference type="InterPro" id="IPR022998">
    <property type="entry name" value="ThiamineP_synth_TenI"/>
</dbReference>
<comment type="catalytic activity">
    <reaction evidence="7 9 10">
        <text>2-(2-carboxy-4-methylthiazol-5-yl)ethyl phosphate + 4-amino-2-methyl-5-(diphosphooxymethyl)pyrimidine + 2 H(+) = thiamine phosphate + CO2 + diphosphate</text>
        <dbReference type="Rhea" id="RHEA:47848"/>
        <dbReference type="ChEBI" id="CHEBI:15378"/>
        <dbReference type="ChEBI" id="CHEBI:16526"/>
        <dbReference type="ChEBI" id="CHEBI:33019"/>
        <dbReference type="ChEBI" id="CHEBI:37575"/>
        <dbReference type="ChEBI" id="CHEBI:57841"/>
        <dbReference type="ChEBI" id="CHEBI:62890"/>
        <dbReference type="EC" id="2.5.1.3"/>
    </reaction>
</comment>
<comment type="pathway">
    <text evidence="1 9 11">Cofactor biosynthesis; thiamine diphosphate biosynthesis; thiamine phosphate from 4-amino-2-methyl-5-diphosphomethylpyrimidine and 4-methyl-5-(2-phosphoethyl)-thiazole: step 1/1.</text>
</comment>
<evidence type="ECO:0000256" key="4">
    <source>
        <dbReference type="ARBA" id="ARBA00022842"/>
    </source>
</evidence>
<feature type="region of interest" description="Disordered" evidence="12">
    <location>
        <begin position="1"/>
        <end position="33"/>
    </location>
</feature>
<feature type="binding site" evidence="9">
    <location>
        <position position="121"/>
    </location>
    <ligand>
        <name>Mg(2+)</name>
        <dbReference type="ChEBI" id="CHEBI:18420"/>
    </ligand>
</feature>
<feature type="domain" description="Thiamine phosphate synthase/TenI" evidence="13">
    <location>
        <begin position="38"/>
        <end position="219"/>
    </location>
</feature>
<keyword evidence="5 9" id="KW-0784">Thiamine biosynthesis</keyword>
<dbReference type="Gene3D" id="3.20.20.70">
    <property type="entry name" value="Aldolase class I"/>
    <property type="match status" value="1"/>
</dbReference>
<keyword evidence="4 9" id="KW-0460">Magnesium</keyword>
<dbReference type="HAMAP" id="MF_00097">
    <property type="entry name" value="TMP_synthase"/>
    <property type="match status" value="1"/>
</dbReference>
<evidence type="ECO:0000256" key="2">
    <source>
        <dbReference type="ARBA" id="ARBA00022679"/>
    </source>
</evidence>
<comment type="catalytic activity">
    <reaction evidence="6 9 10">
        <text>4-methyl-5-(2-phosphooxyethyl)-thiazole + 4-amino-2-methyl-5-(diphosphooxymethyl)pyrimidine + H(+) = thiamine phosphate + diphosphate</text>
        <dbReference type="Rhea" id="RHEA:22328"/>
        <dbReference type="ChEBI" id="CHEBI:15378"/>
        <dbReference type="ChEBI" id="CHEBI:33019"/>
        <dbReference type="ChEBI" id="CHEBI:37575"/>
        <dbReference type="ChEBI" id="CHEBI:57841"/>
        <dbReference type="ChEBI" id="CHEBI:58296"/>
        <dbReference type="EC" id="2.5.1.3"/>
    </reaction>
</comment>
<evidence type="ECO:0000256" key="9">
    <source>
        <dbReference type="HAMAP-Rule" id="MF_00097"/>
    </source>
</evidence>
<dbReference type="SUPFAM" id="SSF51391">
    <property type="entry name" value="Thiamin phosphate synthase"/>
    <property type="match status" value="1"/>
</dbReference>
<feature type="compositionally biased region" description="Pro residues" evidence="12">
    <location>
        <begin position="22"/>
        <end position="33"/>
    </location>
</feature>
<evidence type="ECO:0000256" key="1">
    <source>
        <dbReference type="ARBA" id="ARBA00005165"/>
    </source>
</evidence>
<sequence>MTEERPRVGESSGREVGRSDVLPPPQPLDPPTLPLGRLYLVATPRPGQPEAEFLARVEAALDGGVDTLQLRCKDGEARPLIALAERVGALARARDVPFFVNDWVDVAAAGGADGVHLGQGDLPAEWARRLAPALQVGLSTHSPGQAEEAILARPAYFAVGPVHATPTKPGRAAAGLAYVRHVAALLPPVPWYAIGGLDLDTVEEVVAAGATRIAVVRAVLDAPDPARAAADLLARLPLLREAAPCR</sequence>
<dbReference type="PANTHER" id="PTHR20857">
    <property type="entry name" value="THIAMINE-PHOSPHATE PYROPHOSPHORYLASE"/>
    <property type="match status" value="1"/>
</dbReference>
<evidence type="ECO:0000256" key="5">
    <source>
        <dbReference type="ARBA" id="ARBA00022977"/>
    </source>
</evidence>
<feature type="binding site" evidence="9">
    <location>
        <position position="102"/>
    </location>
    <ligand>
        <name>Mg(2+)</name>
        <dbReference type="ChEBI" id="CHEBI:18420"/>
    </ligand>
</feature>
<comment type="catalytic activity">
    <reaction evidence="8 9 10">
        <text>2-[(2R,5Z)-2-carboxy-4-methylthiazol-5(2H)-ylidene]ethyl phosphate + 4-amino-2-methyl-5-(diphosphooxymethyl)pyrimidine + 2 H(+) = thiamine phosphate + CO2 + diphosphate</text>
        <dbReference type="Rhea" id="RHEA:47844"/>
        <dbReference type="ChEBI" id="CHEBI:15378"/>
        <dbReference type="ChEBI" id="CHEBI:16526"/>
        <dbReference type="ChEBI" id="CHEBI:33019"/>
        <dbReference type="ChEBI" id="CHEBI:37575"/>
        <dbReference type="ChEBI" id="CHEBI:57841"/>
        <dbReference type="ChEBI" id="CHEBI:62899"/>
        <dbReference type="EC" id="2.5.1.3"/>
    </reaction>
</comment>
<feature type="binding site" evidence="9">
    <location>
        <begin position="69"/>
        <end position="73"/>
    </location>
    <ligand>
        <name>4-amino-2-methyl-5-(diphosphooxymethyl)pyrimidine</name>
        <dbReference type="ChEBI" id="CHEBI:57841"/>
    </ligand>
</feature>
<dbReference type="PANTHER" id="PTHR20857:SF15">
    <property type="entry name" value="THIAMINE-PHOSPHATE SYNTHASE"/>
    <property type="match status" value="1"/>
</dbReference>
<feature type="binding site" evidence="9">
    <location>
        <position position="168"/>
    </location>
    <ligand>
        <name>4-amino-2-methyl-5-(diphosphooxymethyl)pyrimidine</name>
        <dbReference type="ChEBI" id="CHEBI:57841"/>
    </ligand>
</feature>
<feature type="compositionally biased region" description="Basic and acidic residues" evidence="12">
    <location>
        <begin position="1"/>
        <end position="18"/>
    </location>
</feature>
<evidence type="ECO:0000313" key="14">
    <source>
        <dbReference type="EMBL" id="GAA5513973.1"/>
    </source>
</evidence>
<dbReference type="InterPro" id="IPR034291">
    <property type="entry name" value="TMP_synthase"/>
</dbReference>
<dbReference type="CDD" id="cd00564">
    <property type="entry name" value="TMP_TenI"/>
    <property type="match status" value="1"/>
</dbReference>
<feature type="binding site" evidence="9">
    <location>
        <position position="101"/>
    </location>
    <ligand>
        <name>4-amino-2-methyl-5-(diphosphooxymethyl)pyrimidine</name>
        <dbReference type="ChEBI" id="CHEBI:57841"/>
    </ligand>
</feature>
<dbReference type="EC" id="2.5.1.3" evidence="9"/>
<evidence type="ECO:0000256" key="10">
    <source>
        <dbReference type="RuleBase" id="RU003826"/>
    </source>
</evidence>
<evidence type="ECO:0000256" key="11">
    <source>
        <dbReference type="RuleBase" id="RU004253"/>
    </source>
</evidence>